<dbReference type="GO" id="GO:0003848">
    <property type="term" value="F:2-amino-4-hydroxy-6-hydroxymethyldihydropteridine diphosphokinase activity"/>
    <property type="evidence" value="ECO:0007669"/>
    <property type="project" value="UniProtKB-EC"/>
</dbReference>
<accession>H3KCS6</accession>
<evidence type="ECO:0000256" key="6">
    <source>
        <dbReference type="ARBA" id="ARBA00022741"/>
    </source>
</evidence>
<evidence type="ECO:0000256" key="7">
    <source>
        <dbReference type="ARBA" id="ARBA00022777"/>
    </source>
</evidence>
<keyword evidence="5" id="KW-0808">Transferase</keyword>
<dbReference type="SUPFAM" id="SSF55083">
    <property type="entry name" value="6-hydroxymethyl-7,8-dihydropterin pyrophosphokinase, HPPK"/>
    <property type="match status" value="1"/>
</dbReference>
<dbReference type="GO" id="GO:0046654">
    <property type="term" value="P:tetrahydrofolate biosynthetic process"/>
    <property type="evidence" value="ECO:0007669"/>
    <property type="project" value="UniProtKB-UniPathway"/>
</dbReference>
<keyword evidence="15" id="KW-1185">Reference proteome</keyword>
<dbReference type="PANTHER" id="PTHR43071:SF1">
    <property type="entry name" value="2-AMINO-4-HYDROXY-6-HYDROXYMETHYLDIHYDROPTERIDINE PYROPHOSPHOKINASE"/>
    <property type="match status" value="1"/>
</dbReference>
<dbReference type="GO" id="GO:0046656">
    <property type="term" value="P:folic acid biosynthetic process"/>
    <property type="evidence" value="ECO:0007669"/>
    <property type="project" value="UniProtKB-KW"/>
</dbReference>
<evidence type="ECO:0000256" key="4">
    <source>
        <dbReference type="ARBA" id="ARBA00016218"/>
    </source>
</evidence>
<dbReference type="PANTHER" id="PTHR43071">
    <property type="entry name" value="2-AMINO-4-HYDROXY-6-HYDROXYMETHYLDIHYDROPTERIDINE PYROPHOSPHOKINASE"/>
    <property type="match status" value="1"/>
</dbReference>
<evidence type="ECO:0000259" key="13">
    <source>
        <dbReference type="Pfam" id="PF01288"/>
    </source>
</evidence>
<dbReference type="STRING" id="762967.HMPREF9440_00530"/>
<reference evidence="14 15" key="1">
    <citation type="submission" date="2011-11" db="EMBL/GenBank/DDBJ databases">
        <authorList>
            <person name="Weinstock G."/>
            <person name="Sodergren E."/>
            <person name="Clifton S."/>
            <person name="Fulton L."/>
            <person name="Fulton B."/>
            <person name="Courtney L."/>
            <person name="Fronick C."/>
            <person name="Harrison M."/>
            <person name="Strong C."/>
            <person name="Farmer C."/>
            <person name="Delahaunty K."/>
            <person name="Markovic C."/>
            <person name="Hall O."/>
            <person name="Minx P."/>
            <person name="Tomlinson C."/>
            <person name="Mitreva M."/>
            <person name="Hou S."/>
            <person name="Chen J."/>
            <person name="Wollam A."/>
            <person name="Pepin K.H."/>
            <person name="Johnson M."/>
            <person name="Bhonagiri V."/>
            <person name="Zhang X."/>
            <person name="Suruliraj S."/>
            <person name="Warren W."/>
            <person name="Chinwalla A."/>
            <person name="Mardis E.R."/>
            <person name="Wilson R.K."/>
        </authorList>
    </citation>
    <scope>NUCLEOTIDE SEQUENCE [LARGE SCALE GENOMIC DNA]</scope>
    <source>
        <strain evidence="14 15">YIT 11816</strain>
    </source>
</reference>
<evidence type="ECO:0000313" key="15">
    <source>
        <dbReference type="Proteomes" id="UP000004956"/>
    </source>
</evidence>
<keyword evidence="7 14" id="KW-0418">Kinase</keyword>
<dbReference type="PATRIC" id="fig|762967.3.peg.435"/>
<evidence type="ECO:0000256" key="9">
    <source>
        <dbReference type="ARBA" id="ARBA00022909"/>
    </source>
</evidence>
<evidence type="ECO:0000256" key="8">
    <source>
        <dbReference type="ARBA" id="ARBA00022840"/>
    </source>
</evidence>
<dbReference type="UniPathway" id="UPA00077">
    <property type="reaction ID" value="UER00155"/>
</dbReference>
<dbReference type="Proteomes" id="UP000004956">
    <property type="component" value="Unassembled WGS sequence"/>
</dbReference>
<dbReference type="InterPro" id="IPR035907">
    <property type="entry name" value="Hppk_sf"/>
</dbReference>
<comment type="pathway">
    <text evidence="1">Cofactor biosynthesis; tetrahydrofolate biosynthesis; 2-amino-4-hydroxy-6-hydroxymethyl-7,8-dihydropteridine diphosphate from 7,8-dihydroneopterin triphosphate: step 4/4.</text>
</comment>
<dbReference type="Pfam" id="PF01288">
    <property type="entry name" value="HPPK"/>
    <property type="match status" value="1"/>
</dbReference>
<evidence type="ECO:0000256" key="1">
    <source>
        <dbReference type="ARBA" id="ARBA00005051"/>
    </source>
</evidence>
<comment type="function">
    <text evidence="10">Catalyzes the transfer of pyrophosphate from adenosine triphosphate (ATP) to 6-hydroxymethyl-7,8-dihydropterin, an enzymatic step in folate biosynthesis pathway.</text>
</comment>
<evidence type="ECO:0000313" key="14">
    <source>
        <dbReference type="EMBL" id="EHY32079.1"/>
    </source>
</evidence>
<organism evidence="14 15">
    <name type="scientific">Sutterella parvirubra YIT 11816</name>
    <dbReference type="NCBI Taxonomy" id="762967"/>
    <lineage>
        <taxon>Bacteria</taxon>
        <taxon>Pseudomonadati</taxon>
        <taxon>Pseudomonadota</taxon>
        <taxon>Betaproteobacteria</taxon>
        <taxon>Burkholderiales</taxon>
        <taxon>Sutterellaceae</taxon>
        <taxon>Sutterella</taxon>
    </lineage>
</organism>
<dbReference type="Gene3D" id="3.30.70.560">
    <property type="entry name" value="7,8-Dihydro-6-hydroxymethylpterin-pyrophosphokinase HPPK"/>
    <property type="match status" value="1"/>
</dbReference>
<dbReference type="GO" id="GO:0016301">
    <property type="term" value="F:kinase activity"/>
    <property type="evidence" value="ECO:0007669"/>
    <property type="project" value="UniProtKB-KW"/>
</dbReference>
<dbReference type="EC" id="2.7.6.3" evidence="3"/>
<sequence>MSSNAAVPRRALVGLGANLGDAAGTLREAQKAIGRIKGVQSIQASRFYATSPVDAGGPDYVNAVALLETTLAPEALLTELQTIEKAFGRVRPKGVVNAPRTLDLDLLRMDGETRETDVLTLPHPRMTGRLFVLVPWLDVEPDAVLPDGRSVRDAAEALRASDPSQMIRVL</sequence>
<name>H3KCS6_9BURK</name>
<proteinExistence type="inferred from homology"/>
<evidence type="ECO:0000256" key="3">
    <source>
        <dbReference type="ARBA" id="ARBA00013253"/>
    </source>
</evidence>
<comment type="similarity">
    <text evidence="2">Belongs to the HPPK family.</text>
</comment>
<evidence type="ECO:0000256" key="12">
    <source>
        <dbReference type="ARBA" id="ARBA00033413"/>
    </source>
</evidence>
<evidence type="ECO:0000256" key="11">
    <source>
        <dbReference type="ARBA" id="ARBA00029766"/>
    </source>
</evidence>
<feature type="domain" description="7,8-dihydro-6-hydroxymethylpterin-pyrophosphokinase" evidence="13">
    <location>
        <begin position="13"/>
        <end position="141"/>
    </location>
</feature>
<keyword evidence="8" id="KW-0067">ATP-binding</keyword>
<dbReference type="RefSeq" id="WP_008541084.1">
    <property type="nucleotide sequence ID" value="NZ_JH604887.1"/>
</dbReference>
<dbReference type="CDD" id="cd00483">
    <property type="entry name" value="HPPK"/>
    <property type="match status" value="1"/>
</dbReference>
<evidence type="ECO:0000256" key="5">
    <source>
        <dbReference type="ARBA" id="ARBA00022679"/>
    </source>
</evidence>
<dbReference type="AlphaFoldDB" id="H3KCS6"/>
<gene>
    <name evidence="14" type="ORF">HMPREF9440_00530</name>
</gene>
<keyword evidence="6" id="KW-0547">Nucleotide-binding</keyword>
<dbReference type="EMBL" id="AFBQ01000062">
    <property type="protein sequence ID" value="EHY32079.1"/>
    <property type="molecule type" value="Genomic_DNA"/>
</dbReference>
<protein>
    <recommendedName>
        <fullName evidence="4">2-amino-4-hydroxy-6-hydroxymethyldihydropteridine pyrophosphokinase</fullName>
        <ecNumber evidence="3">2.7.6.3</ecNumber>
    </recommendedName>
    <alternativeName>
        <fullName evidence="11">6-hydroxymethyl-7,8-dihydropterin pyrophosphokinase</fullName>
    </alternativeName>
    <alternativeName>
        <fullName evidence="12">7,8-dihydro-6-hydroxymethylpterin-pyrophosphokinase</fullName>
    </alternativeName>
</protein>
<evidence type="ECO:0000256" key="2">
    <source>
        <dbReference type="ARBA" id="ARBA00005810"/>
    </source>
</evidence>
<dbReference type="InterPro" id="IPR000550">
    <property type="entry name" value="Hppk"/>
</dbReference>
<dbReference type="NCBIfam" id="TIGR01498">
    <property type="entry name" value="folK"/>
    <property type="match status" value="1"/>
</dbReference>
<evidence type="ECO:0000256" key="10">
    <source>
        <dbReference type="ARBA" id="ARBA00029409"/>
    </source>
</evidence>
<comment type="caution">
    <text evidence="14">The sequence shown here is derived from an EMBL/GenBank/DDBJ whole genome shotgun (WGS) entry which is preliminary data.</text>
</comment>
<dbReference type="HOGENOM" id="CLU_097916_2_0_4"/>
<dbReference type="GO" id="GO:0005524">
    <property type="term" value="F:ATP binding"/>
    <property type="evidence" value="ECO:0007669"/>
    <property type="project" value="UniProtKB-KW"/>
</dbReference>
<keyword evidence="9" id="KW-0289">Folate biosynthesis</keyword>